<feature type="domain" description="Major facilitator superfamily (MFS) profile" evidence="6">
    <location>
        <begin position="52"/>
        <end position="441"/>
    </location>
</feature>
<feature type="transmembrane region" description="Helical" evidence="5">
    <location>
        <begin position="261"/>
        <end position="288"/>
    </location>
</feature>
<gene>
    <name evidence="7" type="ORF">ENP34_07925</name>
</gene>
<evidence type="ECO:0000256" key="4">
    <source>
        <dbReference type="SAM" id="MobiDB-lite"/>
    </source>
</evidence>
<reference evidence="7" key="1">
    <citation type="journal article" date="2020" name="mSystems">
        <title>Genome- and Community-Level Interaction Insights into Carbon Utilization and Element Cycling Functions of Hydrothermarchaeota in Hydrothermal Sediment.</title>
        <authorList>
            <person name="Zhou Z."/>
            <person name="Liu Y."/>
            <person name="Xu W."/>
            <person name="Pan J."/>
            <person name="Luo Z.H."/>
            <person name="Li M."/>
        </authorList>
    </citation>
    <scope>NUCLEOTIDE SEQUENCE [LARGE SCALE GENOMIC DNA]</scope>
    <source>
        <strain evidence="7">SpSt-210</strain>
    </source>
</reference>
<proteinExistence type="predicted"/>
<dbReference type="EMBL" id="DSIY01000191">
    <property type="protein sequence ID" value="HEG91355.1"/>
    <property type="molecule type" value="Genomic_DNA"/>
</dbReference>
<evidence type="ECO:0000313" key="7">
    <source>
        <dbReference type="EMBL" id="HEG91355.1"/>
    </source>
</evidence>
<feature type="transmembrane region" description="Helical" evidence="5">
    <location>
        <begin position="117"/>
        <end position="135"/>
    </location>
</feature>
<dbReference type="InterPro" id="IPR011701">
    <property type="entry name" value="MFS"/>
</dbReference>
<dbReference type="Gene3D" id="1.20.1250.20">
    <property type="entry name" value="MFS general substrate transporter like domains"/>
    <property type="match status" value="1"/>
</dbReference>
<evidence type="ECO:0000256" key="3">
    <source>
        <dbReference type="ARBA" id="ARBA00023136"/>
    </source>
</evidence>
<feature type="region of interest" description="Disordered" evidence="4">
    <location>
        <begin position="1"/>
        <end position="23"/>
    </location>
</feature>
<feature type="transmembrane region" description="Helical" evidence="5">
    <location>
        <begin position="417"/>
        <end position="437"/>
    </location>
</feature>
<evidence type="ECO:0000256" key="2">
    <source>
        <dbReference type="ARBA" id="ARBA00022989"/>
    </source>
</evidence>
<evidence type="ECO:0000256" key="1">
    <source>
        <dbReference type="ARBA" id="ARBA00022692"/>
    </source>
</evidence>
<feature type="transmembrane region" description="Helical" evidence="5">
    <location>
        <begin position="294"/>
        <end position="318"/>
    </location>
</feature>
<protein>
    <submittedName>
        <fullName evidence="7">MFS transporter</fullName>
    </submittedName>
</protein>
<sequence length="462" mass="47344">MWRRAPASVSSPSAPRAPADESSPVCALQGTRASRIRGKDRETVFGWSWPRPVWLLLAAAGLRHVALGAVAVVLGLHLSALGFEPVAIGGVFTAMLAGGAASSALFGLLADRLGRRRLLMVATLGLVVASLVFAISSLPALLLAAAIVGALGPTGYDAGPALSLEQAALAEATRAEQRTGLLAAHTLVSMLGSGIGALAASAPESLGMTGSDAYRTVFLGAAAIGLLLLAVLSRLPATIEPPPRVQAGGLSLLGLHRSRRLILTLSALFAVDAFAGGLAVQSAVAYWFAEKFGASTATLGMMFSLAQFLMAGSLLLAAPLTRRFGPVNTMVFTHLPANLILMLVPLMPSVELAATLFVIRHLTATLDVPPRQALLLSLVEPDERAAAAGLAAAARTAGSAIAPAAAGLVWSNPVSGLALVAAGLLKSVYDLALFALLRGLRMPGERRVEPAKESQSTLLPGD</sequence>
<evidence type="ECO:0000256" key="5">
    <source>
        <dbReference type="SAM" id="Phobius"/>
    </source>
</evidence>
<name>A0A831TG14_9BACT</name>
<dbReference type="PROSITE" id="PS50850">
    <property type="entry name" value="MFS"/>
    <property type="match status" value="1"/>
</dbReference>
<keyword evidence="2 5" id="KW-1133">Transmembrane helix</keyword>
<organism evidence="7">
    <name type="scientific">Thermorudis peleae</name>
    <dbReference type="NCBI Taxonomy" id="1382356"/>
    <lineage>
        <taxon>Bacteria</taxon>
        <taxon>Pseudomonadati</taxon>
        <taxon>Thermomicrobiota</taxon>
        <taxon>Thermomicrobia</taxon>
        <taxon>Thermomicrobia incertae sedis</taxon>
        <taxon>Thermorudis</taxon>
    </lineage>
</organism>
<dbReference type="Pfam" id="PF07690">
    <property type="entry name" value="MFS_1"/>
    <property type="match status" value="1"/>
</dbReference>
<dbReference type="PANTHER" id="PTHR23520">
    <property type="entry name" value="TRANSPORTER, PUTATIVE (AFU_ORTHOLOGUE AFUA_3G04000)-RELATED"/>
    <property type="match status" value="1"/>
</dbReference>
<dbReference type="SUPFAM" id="SSF103473">
    <property type="entry name" value="MFS general substrate transporter"/>
    <property type="match status" value="1"/>
</dbReference>
<dbReference type="PANTHER" id="PTHR23520:SF5">
    <property type="entry name" value="TRANSPORTER, PUTATIVE (AFU_ORTHOLOGUE AFUA_3G04000)-RELATED"/>
    <property type="match status" value="1"/>
</dbReference>
<comment type="caution">
    <text evidence="7">The sequence shown here is derived from an EMBL/GenBank/DDBJ whole genome shotgun (WGS) entry which is preliminary data.</text>
</comment>
<feature type="transmembrane region" description="Helical" evidence="5">
    <location>
        <begin position="53"/>
        <end position="80"/>
    </location>
</feature>
<feature type="transmembrane region" description="Helical" evidence="5">
    <location>
        <begin position="339"/>
        <end position="359"/>
    </location>
</feature>
<evidence type="ECO:0000259" key="6">
    <source>
        <dbReference type="PROSITE" id="PS50850"/>
    </source>
</evidence>
<keyword evidence="3 5" id="KW-0472">Membrane</keyword>
<dbReference type="InterPro" id="IPR020846">
    <property type="entry name" value="MFS_dom"/>
</dbReference>
<dbReference type="AlphaFoldDB" id="A0A831TG14"/>
<accession>A0A831TG14</accession>
<dbReference type="GO" id="GO:0022857">
    <property type="term" value="F:transmembrane transporter activity"/>
    <property type="evidence" value="ECO:0007669"/>
    <property type="project" value="InterPro"/>
</dbReference>
<dbReference type="InterPro" id="IPR036259">
    <property type="entry name" value="MFS_trans_sf"/>
</dbReference>
<feature type="transmembrane region" description="Helical" evidence="5">
    <location>
        <begin position="213"/>
        <end position="232"/>
    </location>
</feature>
<feature type="transmembrane region" description="Helical" evidence="5">
    <location>
        <begin position="86"/>
        <end position="110"/>
    </location>
</feature>
<keyword evidence="1 5" id="KW-0812">Transmembrane</keyword>